<proteinExistence type="predicted"/>
<dbReference type="Proteomes" id="UP001162881">
    <property type="component" value="Unassembled WGS sequence"/>
</dbReference>
<evidence type="ECO:0000259" key="1">
    <source>
        <dbReference type="Pfam" id="PF05190"/>
    </source>
</evidence>
<gene>
    <name evidence="2" type="ORF">MTR62_21155</name>
</gene>
<protein>
    <submittedName>
        <fullName evidence="2">DNA mismatch repair protein MutS</fullName>
    </submittedName>
</protein>
<name>A0ABT0BKC1_9SPHN</name>
<feature type="non-terminal residue" evidence="2">
    <location>
        <position position="185"/>
    </location>
</feature>
<dbReference type="InterPro" id="IPR036187">
    <property type="entry name" value="DNA_mismatch_repair_MutS_sf"/>
</dbReference>
<dbReference type="SUPFAM" id="SSF48334">
    <property type="entry name" value="DNA repair protein MutS, domain III"/>
    <property type="match status" value="1"/>
</dbReference>
<dbReference type="Pfam" id="PF05190">
    <property type="entry name" value="MutS_IV"/>
    <property type="match status" value="1"/>
</dbReference>
<evidence type="ECO:0000313" key="2">
    <source>
        <dbReference type="EMBL" id="MCJ2185174.1"/>
    </source>
</evidence>
<evidence type="ECO:0000313" key="3">
    <source>
        <dbReference type="Proteomes" id="UP001162881"/>
    </source>
</evidence>
<dbReference type="Gene3D" id="1.10.1420.10">
    <property type="match status" value="1"/>
</dbReference>
<keyword evidence="3" id="KW-1185">Reference proteome</keyword>
<dbReference type="EMBL" id="JALHLF010000266">
    <property type="protein sequence ID" value="MCJ2185174.1"/>
    <property type="molecule type" value="Genomic_DNA"/>
</dbReference>
<feature type="domain" description="DNA mismatch repair protein MutS clamp" evidence="1">
    <location>
        <begin position="65"/>
        <end position="156"/>
    </location>
</feature>
<accession>A0ABT0BKC1</accession>
<organism evidence="2 3">
    <name type="scientific">Novosphingobium organovorum</name>
    <dbReference type="NCBI Taxonomy" id="2930092"/>
    <lineage>
        <taxon>Bacteria</taxon>
        <taxon>Pseudomonadati</taxon>
        <taxon>Pseudomonadota</taxon>
        <taxon>Alphaproteobacteria</taxon>
        <taxon>Sphingomonadales</taxon>
        <taxon>Sphingomonadaceae</taxon>
        <taxon>Novosphingobium</taxon>
    </lineage>
</organism>
<feature type="non-terminal residue" evidence="2">
    <location>
        <position position="1"/>
    </location>
</feature>
<reference evidence="2" key="1">
    <citation type="submission" date="2022-03" db="EMBL/GenBank/DDBJ databases">
        <title>Identification of a novel bacterium isolated from mangrove sediments.</title>
        <authorList>
            <person name="Pan X."/>
        </authorList>
    </citation>
    <scope>NUCLEOTIDE SEQUENCE</scope>
    <source>
        <strain evidence="2">B1949</strain>
    </source>
</reference>
<sequence length="185" mass="19613">GQLRDGLTGARTIGERLAGREDLPVLIERLLPDLGGHGALVDHFARALVASPPTERGQGGYIATGYDAALDELRVTSGNARRAIAALEAKYREETGVAALKIKHNNVLGYFIEVPARHADTLMQAESGFTHRQTMAGAMRFNALALHEEASRITEAGAHALAAEDAHFEGLVAEAVAARRAIAAT</sequence>
<comment type="caution">
    <text evidence="2">The sequence shown here is derived from an EMBL/GenBank/DDBJ whole genome shotgun (WGS) entry which is preliminary data.</text>
</comment>
<dbReference type="InterPro" id="IPR007861">
    <property type="entry name" value="DNA_mismatch_repair_MutS_clamp"/>
</dbReference>